<dbReference type="GO" id="GO:0140662">
    <property type="term" value="F:ATP-dependent protein folding chaperone"/>
    <property type="evidence" value="ECO:0007669"/>
    <property type="project" value="InterPro"/>
</dbReference>
<evidence type="ECO:0000256" key="3">
    <source>
        <dbReference type="ARBA" id="ARBA00022741"/>
    </source>
</evidence>
<evidence type="ECO:0000256" key="2">
    <source>
        <dbReference type="ARBA" id="ARBA00006607"/>
    </source>
</evidence>
<dbReference type="GO" id="GO:0042026">
    <property type="term" value="P:protein refolding"/>
    <property type="evidence" value="ECO:0007669"/>
    <property type="project" value="InterPro"/>
</dbReference>
<dbReference type="Gene3D" id="1.10.560.10">
    <property type="entry name" value="GroEL-like equatorial domain"/>
    <property type="match status" value="1"/>
</dbReference>
<dbReference type="Pfam" id="PF09429">
    <property type="entry name" value="Wbp11"/>
    <property type="match status" value="1"/>
</dbReference>
<dbReference type="InterPro" id="IPR029063">
    <property type="entry name" value="SAM-dependent_MTases_sf"/>
</dbReference>
<comment type="similarity">
    <text evidence="2 6">Belongs to the chaperonin (HSP60) family.</text>
</comment>
<evidence type="ECO:0000259" key="7">
    <source>
        <dbReference type="Pfam" id="PF09429"/>
    </source>
</evidence>
<dbReference type="InterPro" id="IPR027410">
    <property type="entry name" value="TCP-1-like_intermed_sf"/>
</dbReference>
<evidence type="ECO:0000256" key="1">
    <source>
        <dbReference type="ARBA" id="ARBA00004123"/>
    </source>
</evidence>
<evidence type="ECO:0000313" key="8">
    <source>
        <dbReference type="EMBL" id="KAH6821501.1"/>
    </source>
</evidence>
<dbReference type="GO" id="GO:0005524">
    <property type="term" value="F:ATP binding"/>
    <property type="evidence" value="ECO:0007669"/>
    <property type="project" value="UniProtKB-KW"/>
</dbReference>
<dbReference type="EMBL" id="SDAM02002078">
    <property type="protein sequence ID" value="KAH6821501.1"/>
    <property type="molecule type" value="Genomic_DNA"/>
</dbReference>
<name>A0AAD4P0C3_PERFH</name>
<protein>
    <submittedName>
        <fullName evidence="8">TCP-1/cpn60 chaperonin family protein</fullName>
    </submittedName>
</protein>
<evidence type="ECO:0000256" key="5">
    <source>
        <dbReference type="ARBA" id="ARBA00023186"/>
    </source>
</evidence>
<dbReference type="SUPFAM" id="SSF54849">
    <property type="entry name" value="GroEL-intermediate domain like"/>
    <property type="match status" value="1"/>
</dbReference>
<dbReference type="PRINTS" id="PR00298">
    <property type="entry name" value="CHAPERONIN60"/>
</dbReference>
<keyword evidence="3" id="KW-0547">Nucleotide-binding</keyword>
<dbReference type="InterPro" id="IPR010613">
    <property type="entry name" value="PES"/>
</dbReference>
<dbReference type="PROSITE" id="PS00296">
    <property type="entry name" value="CHAPERONINS_CPN60"/>
    <property type="match status" value="1"/>
</dbReference>
<dbReference type="GO" id="GO:0006396">
    <property type="term" value="P:RNA processing"/>
    <property type="evidence" value="ECO:0007669"/>
    <property type="project" value="InterPro"/>
</dbReference>
<comment type="subcellular location">
    <subcellularLocation>
        <location evidence="1">Nucleus</location>
    </subcellularLocation>
</comment>
<dbReference type="AlphaFoldDB" id="A0AAD4P0C3"/>
<dbReference type="Gene3D" id="3.40.50.150">
    <property type="entry name" value="Vaccinia Virus protein VP39"/>
    <property type="match status" value="1"/>
</dbReference>
<dbReference type="Pfam" id="PF06732">
    <property type="entry name" value="Pescadillo_N"/>
    <property type="match status" value="1"/>
</dbReference>
<dbReference type="Pfam" id="PF00118">
    <property type="entry name" value="Cpn60_TCP1"/>
    <property type="match status" value="1"/>
</dbReference>
<sequence length="273" mass="30789">MVKTTKGGKTMNLTDAYHKELCKKELKPNKKERKKVREVGVLKKDPDTLKDQIQKLESMSVTKVYTVEATKMSEHARQLIAANKLQHVVEVIEGLMEDVALPEKVLPGVDYRVLLTFLEFYETLLAFVNFRLYHSINVKYPPILDPRLEALAADDINRSEAVSFVEIRAQRNKRFAQIRNLIEAADQDYEKEKLNERIAKLSGGAAVIQVGAQTETELKEKKLRVEDALNATKAAVEEGIVVGGGCTLLRLASKVDAIKETLANDEEKVKHYL</sequence>
<dbReference type="SUPFAM" id="SSF53335">
    <property type="entry name" value="S-adenosyl-L-methionine-dependent methyltransferases"/>
    <property type="match status" value="1"/>
</dbReference>
<evidence type="ECO:0000256" key="4">
    <source>
        <dbReference type="ARBA" id="ARBA00022840"/>
    </source>
</evidence>
<dbReference type="InterPro" id="IPR002423">
    <property type="entry name" value="Cpn60/GroEL/TCP-1"/>
</dbReference>
<dbReference type="Proteomes" id="UP001190926">
    <property type="component" value="Unassembled WGS sequence"/>
</dbReference>
<dbReference type="InterPro" id="IPR027413">
    <property type="entry name" value="GROEL-like_equatorial_sf"/>
</dbReference>
<keyword evidence="9" id="KW-1185">Reference proteome</keyword>
<accession>A0AAD4P0C3</accession>
<dbReference type="Gene3D" id="3.50.7.10">
    <property type="entry name" value="GroEL"/>
    <property type="match status" value="1"/>
</dbReference>
<proteinExistence type="inferred from homology"/>
<reference evidence="8 9" key="1">
    <citation type="journal article" date="2021" name="Nat. Commun.">
        <title>Incipient diploidization of the medicinal plant Perilla within 10,000 years.</title>
        <authorList>
            <person name="Zhang Y."/>
            <person name="Shen Q."/>
            <person name="Leng L."/>
            <person name="Zhang D."/>
            <person name="Chen S."/>
            <person name="Shi Y."/>
            <person name="Ning Z."/>
            <person name="Chen S."/>
        </authorList>
    </citation>
    <scope>NUCLEOTIDE SEQUENCE [LARGE SCALE GENOMIC DNA]</scope>
    <source>
        <strain evidence="9">cv. PC099</strain>
    </source>
</reference>
<dbReference type="GO" id="GO:0005730">
    <property type="term" value="C:nucleolus"/>
    <property type="evidence" value="ECO:0007669"/>
    <property type="project" value="InterPro"/>
</dbReference>
<dbReference type="Gene3D" id="3.30.260.10">
    <property type="entry name" value="TCP-1-like chaperonin intermediate domain"/>
    <property type="match status" value="1"/>
</dbReference>
<dbReference type="SUPFAM" id="SSF48592">
    <property type="entry name" value="GroEL equatorial domain-like"/>
    <property type="match status" value="1"/>
</dbReference>
<keyword evidence="5" id="KW-0143">Chaperone</keyword>
<dbReference type="GO" id="GO:0042254">
    <property type="term" value="P:ribosome biogenesis"/>
    <property type="evidence" value="ECO:0007669"/>
    <property type="project" value="InterPro"/>
</dbReference>
<dbReference type="InterPro" id="IPR019007">
    <property type="entry name" value="Wbp11/ELF5/Saf1_N"/>
</dbReference>
<dbReference type="InterPro" id="IPR001844">
    <property type="entry name" value="Cpn60/GroEL"/>
</dbReference>
<keyword evidence="4" id="KW-0067">ATP-binding</keyword>
<gene>
    <name evidence="8" type="ORF">C2S53_009739</name>
</gene>
<dbReference type="PANTHER" id="PTHR45633">
    <property type="entry name" value="60 KDA HEAT SHOCK PROTEIN, MITOCHONDRIAL"/>
    <property type="match status" value="1"/>
</dbReference>
<dbReference type="InterPro" id="IPR027409">
    <property type="entry name" value="GroEL-like_apical_dom_sf"/>
</dbReference>
<comment type="caution">
    <text evidence="8">The sequence shown here is derived from an EMBL/GenBank/DDBJ whole genome shotgun (WGS) entry which is preliminary data.</text>
</comment>
<organism evidence="8 9">
    <name type="scientific">Perilla frutescens var. hirtella</name>
    <name type="common">Perilla citriodora</name>
    <name type="synonym">Perilla setoyensis</name>
    <dbReference type="NCBI Taxonomy" id="608512"/>
    <lineage>
        <taxon>Eukaryota</taxon>
        <taxon>Viridiplantae</taxon>
        <taxon>Streptophyta</taxon>
        <taxon>Embryophyta</taxon>
        <taxon>Tracheophyta</taxon>
        <taxon>Spermatophyta</taxon>
        <taxon>Magnoliopsida</taxon>
        <taxon>eudicotyledons</taxon>
        <taxon>Gunneridae</taxon>
        <taxon>Pentapetalae</taxon>
        <taxon>asterids</taxon>
        <taxon>lamiids</taxon>
        <taxon>Lamiales</taxon>
        <taxon>Lamiaceae</taxon>
        <taxon>Nepetoideae</taxon>
        <taxon>Elsholtzieae</taxon>
        <taxon>Perilla</taxon>
    </lineage>
</organism>
<feature type="domain" description="Wbp11/ELF5/Saf1 N-terminal" evidence="7">
    <location>
        <begin position="8"/>
        <end position="61"/>
    </location>
</feature>
<dbReference type="InterPro" id="IPR018370">
    <property type="entry name" value="Chaperonin_Cpn60_CS"/>
</dbReference>
<evidence type="ECO:0000313" key="9">
    <source>
        <dbReference type="Proteomes" id="UP001190926"/>
    </source>
</evidence>
<evidence type="ECO:0000256" key="6">
    <source>
        <dbReference type="RuleBase" id="RU000418"/>
    </source>
</evidence>